<dbReference type="Pfam" id="PF12799">
    <property type="entry name" value="LRR_4"/>
    <property type="match status" value="1"/>
</dbReference>
<dbReference type="PROSITE" id="PS51450">
    <property type="entry name" value="LRR"/>
    <property type="match status" value="3"/>
</dbReference>
<dbReference type="InterPro" id="IPR032171">
    <property type="entry name" value="COR-A"/>
</dbReference>
<reference evidence="5" key="1">
    <citation type="submission" date="2023-05" db="EMBL/GenBank/DDBJ databases">
        <authorList>
            <person name="Zhang X."/>
        </authorList>
    </citation>
    <scope>NUCLEOTIDE SEQUENCE</scope>
    <source>
        <strain evidence="5">BD1B2-1</strain>
    </source>
</reference>
<dbReference type="Gene3D" id="3.80.10.10">
    <property type="entry name" value="Ribonuclease Inhibitor"/>
    <property type="match status" value="2"/>
</dbReference>
<evidence type="ECO:0000259" key="3">
    <source>
        <dbReference type="Pfam" id="PF16095"/>
    </source>
</evidence>
<dbReference type="InterPro" id="IPR057263">
    <property type="entry name" value="COR-B"/>
</dbReference>
<dbReference type="SUPFAM" id="SSF52058">
    <property type="entry name" value="L domain-like"/>
    <property type="match status" value="1"/>
</dbReference>
<dbReference type="SUPFAM" id="SSF52540">
    <property type="entry name" value="P-loop containing nucleoside triphosphate hydrolases"/>
    <property type="match status" value="1"/>
</dbReference>
<keyword evidence="2" id="KW-0677">Repeat</keyword>
<name>A0AAE3UF73_9BACT</name>
<dbReference type="SMART" id="SM00364">
    <property type="entry name" value="LRR_BAC"/>
    <property type="match status" value="12"/>
</dbReference>
<dbReference type="InterPro" id="IPR001611">
    <property type="entry name" value="Leu-rich_rpt"/>
</dbReference>
<gene>
    <name evidence="5" type="ORF">QNI22_22970</name>
</gene>
<dbReference type="EMBL" id="JASJOU010000008">
    <property type="protein sequence ID" value="MDJ1503548.1"/>
    <property type="molecule type" value="Genomic_DNA"/>
</dbReference>
<accession>A0AAE3UF73</accession>
<evidence type="ECO:0000256" key="2">
    <source>
        <dbReference type="ARBA" id="ARBA00022737"/>
    </source>
</evidence>
<dbReference type="InterPro" id="IPR003591">
    <property type="entry name" value="Leu-rich_rpt_typical-subtyp"/>
</dbReference>
<protein>
    <submittedName>
        <fullName evidence="5">COR domain-containing protein</fullName>
    </submittedName>
</protein>
<dbReference type="InterPro" id="IPR052574">
    <property type="entry name" value="CDIRP"/>
</dbReference>
<dbReference type="AlphaFoldDB" id="A0AAE3UF73"/>
<keyword evidence="1" id="KW-0433">Leucine-rich repeat</keyword>
<dbReference type="InterPro" id="IPR027417">
    <property type="entry name" value="P-loop_NTPase"/>
</dbReference>
<dbReference type="Gene3D" id="3.40.50.300">
    <property type="entry name" value="P-loop containing nucleotide triphosphate hydrolases"/>
    <property type="match status" value="1"/>
</dbReference>
<dbReference type="Gene3D" id="1.10.10.2200">
    <property type="match status" value="1"/>
</dbReference>
<dbReference type="Pfam" id="PF25497">
    <property type="entry name" value="COR-B"/>
    <property type="match status" value="1"/>
</dbReference>
<organism evidence="5 6">
    <name type="scientific">Xanthocytophaga agilis</name>
    <dbReference type="NCBI Taxonomy" id="3048010"/>
    <lineage>
        <taxon>Bacteria</taxon>
        <taxon>Pseudomonadati</taxon>
        <taxon>Bacteroidota</taxon>
        <taxon>Cytophagia</taxon>
        <taxon>Cytophagales</taxon>
        <taxon>Rhodocytophagaceae</taxon>
        <taxon>Xanthocytophaga</taxon>
    </lineage>
</organism>
<dbReference type="Pfam" id="PF08477">
    <property type="entry name" value="Roc"/>
    <property type="match status" value="1"/>
</dbReference>
<dbReference type="Pfam" id="PF16095">
    <property type="entry name" value="COR-A"/>
    <property type="match status" value="1"/>
</dbReference>
<feature type="domain" description="COR" evidence="3">
    <location>
        <begin position="605"/>
        <end position="752"/>
    </location>
</feature>
<proteinExistence type="predicted"/>
<sequence length="896" mass="103193">MDLSIEEKIQKAKEKKSTTLDLGFKDLNHLVLPELPYLRSLNVCGNRLKDLSFLEKTPKLFSLDISDNKLNRLILPELPSLVSLNLSANHLDKLILPQLPKLSSLNISRNQFRKLTLPELPKLISLDLSDNHLSQLALPKLPSLTSLNVSENLLIRLVLSELPKLASLNVSGNQLNQLILSKLKNLISLNVSANQLEQLILPELPKLSFLDLSDNRLEQLALSKLPSLTSLNVSENLLIRLVLSELPKLASLNVSGNQLNQLILPELLNLASLEISNNQLNHLTLPELPSLVSLEISNNQLSHLTLPELPSLVSLEISNNQLSQLILPQLSNLTYIDVSDNRISNLSFINTLPRLQILYFDNNPIHTPPLEIISQGLHAIKDYFESGQLIQFYEAKIILLGNGEVGKTTIRENLARYGNWPFYGAPEQQRTILLDISPWNLKIQNQIMPNSSAKSEIFFQFNIWDFGGQGPHRVIQQFFCSRTSLYLYVTSPDDKEINQKDDYIGLAYWVPFITSFGYTPANGHNPEHKSPILCIYNKSDSIPSHLNKKVVIGNIIEEAQKYNLNIVDGMLLECTNRDDIDELVEQIQKLIPRISYDIFTRRFSKNWLAVKTTLESLPDDYISLNQYKSIFAANNTYNNLQTDQLESQAMTWLNVLNTIGSVIHFENLQGLHDIIILKPEWVRKAACNVLDYQRAKNNYGKIEKEDFVKIWPSSEFKKSDRKKLIELMRAFELCYETTDEYGNSIYFIPELFPNIHPNTFEEFKNITKTPPLQFEFKFNPFMPAGVLHKIIVRNHFDIFRNCKWRKGVVLEDHNGNYIFIEEDWENRKLKVNVSGYNPESLYLRIYSEVKNINRTLKETKFLHELDFTVSVMHNFKWYELRDLHDLNFTEYKKFKA</sequence>
<dbReference type="InterPro" id="IPR036388">
    <property type="entry name" value="WH-like_DNA-bd_sf"/>
</dbReference>
<dbReference type="PRINTS" id="PR00019">
    <property type="entry name" value="LEURICHRPT"/>
</dbReference>
<dbReference type="GO" id="GO:0035591">
    <property type="term" value="F:signaling adaptor activity"/>
    <property type="evidence" value="ECO:0007669"/>
    <property type="project" value="TreeGrafter"/>
</dbReference>
<dbReference type="RefSeq" id="WP_314514165.1">
    <property type="nucleotide sequence ID" value="NZ_JASJOU010000008.1"/>
</dbReference>
<evidence type="ECO:0000313" key="5">
    <source>
        <dbReference type="EMBL" id="MDJ1503548.1"/>
    </source>
</evidence>
<comment type="caution">
    <text evidence="5">The sequence shown here is derived from an EMBL/GenBank/DDBJ whole genome shotgun (WGS) entry which is preliminary data.</text>
</comment>
<dbReference type="SUPFAM" id="SSF52047">
    <property type="entry name" value="RNI-like"/>
    <property type="match status" value="1"/>
</dbReference>
<feature type="domain" description="C-terminal of Roc COR-B" evidence="4">
    <location>
        <begin position="772"/>
        <end position="864"/>
    </location>
</feature>
<evidence type="ECO:0000259" key="4">
    <source>
        <dbReference type="Pfam" id="PF25497"/>
    </source>
</evidence>
<evidence type="ECO:0000313" key="6">
    <source>
        <dbReference type="Proteomes" id="UP001232063"/>
    </source>
</evidence>
<dbReference type="Gene3D" id="3.30.310.200">
    <property type="match status" value="1"/>
</dbReference>
<dbReference type="InterPro" id="IPR025875">
    <property type="entry name" value="Leu-rich_rpt_4"/>
</dbReference>
<dbReference type="InterPro" id="IPR032675">
    <property type="entry name" value="LRR_dom_sf"/>
</dbReference>
<keyword evidence="6" id="KW-1185">Reference proteome</keyword>
<dbReference type="SMART" id="SM00369">
    <property type="entry name" value="LRR_TYP"/>
    <property type="match status" value="9"/>
</dbReference>
<dbReference type="Proteomes" id="UP001232063">
    <property type="component" value="Unassembled WGS sequence"/>
</dbReference>
<evidence type="ECO:0000256" key="1">
    <source>
        <dbReference type="ARBA" id="ARBA00022614"/>
    </source>
</evidence>
<dbReference type="Gene3D" id="1.10.10.10">
    <property type="entry name" value="Winged helix-like DNA-binding domain superfamily/Winged helix DNA-binding domain"/>
    <property type="match status" value="1"/>
</dbReference>
<dbReference type="PANTHER" id="PTHR47566:SF1">
    <property type="entry name" value="PROTEIN NUD1"/>
    <property type="match status" value="1"/>
</dbReference>
<dbReference type="PANTHER" id="PTHR47566">
    <property type="match status" value="1"/>
</dbReference>